<evidence type="ECO:0000256" key="4">
    <source>
        <dbReference type="ARBA" id="ARBA00023242"/>
    </source>
</evidence>
<keyword evidence="4" id="KW-0539">Nucleus</keyword>
<gene>
    <name evidence="9" type="primary">BAS1_1</name>
    <name evidence="9" type="ORF">GRS66_003272</name>
</gene>
<dbReference type="InterPro" id="IPR009057">
    <property type="entry name" value="Homeodomain-like_sf"/>
</dbReference>
<dbReference type="AlphaFoldDB" id="A0A6C1DWP0"/>
<evidence type="ECO:0000256" key="5">
    <source>
        <dbReference type="SAM" id="MobiDB-lite"/>
    </source>
</evidence>
<dbReference type="GO" id="GO:0042796">
    <property type="term" value="P:snRNA transcription by RNA polymerase III"/>
    <property type="evidence" value="ECO:0007669"/>
    <property type="project" value="TreeGrafter"/>
</dbReference>
<evidence type="ECO:0000259" key="8">
    <source>
        <dbReference type="PROSITE" id="PS51294"/>
    </source>
</evidence>
<evidence type="ECO:0000259" key="6">
    <source>
        <dbReference type="PROSITE" id="PS50090"/>
    </source>
</evidence>
<dbReference type="PROSITE" id="PS51293">
    <property type="entry name" value="SANT"/>
    <property type="match status" value="1"/>
</dbReference>
<dbReference type="PANTHER" id="PTHR46621:SF1">
    <property type="entry name" value="SNRNA-ACTIVATING PROTEIN COMPLEX SUBUNIT 4"/>
    <property type="match status" value="1"/>
</dbReference>
<dbReference type="InterPro" id="IPR017930">
    <property type="entry name" value="Myb_dom"/>
</dbReference>
<dbReference type="SMART" id="SM00717">
    <property type="entry name" value="SANT"/>
    <property type="match status" value="3"/>
</dbReference>
<feature type="region of interest" description="Disordered" evidence="5">
    <location>
        <begin position="239"/>
        <end position="320"/>
    </location>
</feature>
<evidence type="ECO:0000256" key="3">
    <source>
        <dbReference type="ARBA" id="ARBA00023163"/>
    </source>
</evidence>
<feature type="domain" description="HTH myb-type" evidence="8">
    <location>
        <begin position="111"/>
        <end position="165"/>
    </location>
</feature>
<evidence type="ECO:0000256" key="1">
    <source>
        <dbReference type="ARBA" id="ARBA00023015"/>
    </source>
</evidence>
<dbReference type="PROSITE" id="PS51294">
    <property type="entry name" value="HTH_MYB"/>
    <property type="match status" value="2"/>
</dbReference>
<dbReference type="SUPFAM" id="SSF46689">
    <property type="entry name" value="Homeodomain-like"/>
    <property type="match status" value="1"/>
</dbReference>
<dbReference type="Proteomes" id="UP000501346">
    <property type="component" value="Chromosome ScXI"/>
</dbReference>
<dbReference type="Gene3D" id="1.10.10.60">
    <property type="entry name" value="Homeodomain-like"/>
    <property type="match status" value="3"/>
</dbReference>
<dbReference type="InterPro" id="IPR017884">
    <property type="entry name" value="SANT_dom"/>
</dbReference>
<feature type="domain" description="SANT" evidence="7">
    <location>
        <begin position="114"/>
        <end position="159"/>
    </location>
</feature>
<reference evidence="9 10" key="1">
    <citation type="journal article" date="2019" name="BMC Genomics">
        <title>Chromosome level assembly and comparative genome analysis confirm lager-brewing yeasts originated from a single hybridization.</title>
        <authorList>
            <person name="Salazar A.N."/>
            <person name="Gorter de Vries A.R."/>
            <person name="van den Broek M."/>
            <person name="Brouwers N."/>
            <person name="de la Torre Cortes P."/>
            <person name="Kuijpers N.G.A."/>
            <person name="Daran J.G."/>
            <person name="Abeel T."/>
        </authorList>
    </citation>
    <scope>NUCLEOTIDE SEQUENCE [LARGE SCALE GENOMIC DNA]</scope>
    <source>
        <strain evidence="9 10">CBS 1483</strain>
    </source>
</reference>
<evidence type="ECO:0000313" key="9">
    <source>
        <dbReference type="EMBL" id="QID80917.1"/>
    </source>
</evidence>
<dbReference type="InterPro" id="IPR001005">
    <property type="entry name" value="SANT/Myb"/>
</dbReference>
<sequence length="811" mass="89618">MSNISTKDIRKSKPKRGSGFDLLEVTESLGYQTHRKNGRNSWSKDDDNMLRSLVNESAKELGYENGLEDVKTIQQSNHLSKCIAWDVLATRFKHTVRTSKDVRKRWTGSLDPNLKKGKWTQEEDEQLLKAYEEHGPHWLSISMDIPGRTEDQCAKRYIEVLGPGSKGRLREWTLEEDLNLISKVKAYGTKWRKISSEMEFRPSLTCRNRWRKIITMVVRGQASEVITKAIKENKNIDMTDGKLRQHPIADSDIRSDSTPNKEEQLQLSQQNNPSLIKQDILNVKENESSKLPRLKDNDGPILNDSKPQALPPLKEISAPPPIRMTQVGQTHTSGSIRSKVSLPIEGLSQMNKQSPGGISDSPQTSLPPAFNPASLDEHMMNSNSISDSPKHAYSTVKTREPNSSSTQWKFTLKDGQGLSISNGTIDSTKLVKELVDQAKKYSLKISIHQHIHNHYVTSTDHPVSSNTGLSNIGNINGNPLLMDSFPHMGRQLGNGLPGLNSNSDTFNPEYRTSLDNMDSDFLSRTPNYNAFSLEATSHNPADNANELGSQSNRETNSPSVFYPQANTLIPTNSTATNNEIIQGNVSANSMSPNFNGTNGKAPSSTASYTTSGSEMPPDVGPNRIAHFNYLPPTIRPHLGSSDATRGADLNKLLNPSPNSVRSNGSKTKKKEKRKSESSQHHSTSSVTTNKFNHIDQSEISRTTSRSDTPLRDEDGLDFWETLRSLATTNPNPPVEKSAENDGAKPQVVHQGIGSHTEDSSLGSHSGGYDFFNELLDKKADTLHNEAKKTSEHDMTSGGSTDNGSVLPLNPS</sequence>
<feature type="compositionally biased region" description="Basic and acidic residues" evidence="5">
    <location>
        <begin position="282"/>
        <end position="298"/>
    </location>
</feature>
<keyword evidence="2 9" id="KW-0238">DNA-binding</keyword>
<dbReference type="GO" id="GO:0000978">
    <property type="term" value="F:RNA polymerase II cis-regulatory region sequence-specific DNA binding"/>
    <property type="evidence" value="ECO:0007669"/>
    <property type="project" value="TreeGrafter"/>
</dbReference>
<accession>A0A6C1DWP0</accession>
<feature type="domain" description="HTH myb-type" evidence="8">
    <location>
        <begin position="172"/>
        <end position="218"/>
    </location>
</feature>
<proteinExistence type="predicted"/>
<feature type="domain" description="Myb-like" evidence="6">
    <location>
        <begin position="172"/>
        <end position="214"/>
    </location>
</feature>
<dbReference type="EMBL" id="CP048992">
    <property type="protein sequence ID" value="QID80917.1"/>
    <property type="molecule type" value="Genomic_DNA"/>
</dbReference>
<dbReference type="OrthoDB" id="2143914at2759"/>
<evidence type="ECO:0000256" key="2">
    <source>
        <dbReference type="ARBA" id="ARBA00023125"/>
    </source>
</evidence>
<dbReference type="GO" id="GO:0006355">
    <property type="term" value="P:regulation of DNA-templated transcription"/>
    <property type="evidence" value="ECO:0007669"/>
    <property type="project" value="UniProtKB-ARBA"/>
</dbReference>
<feature type="compositionally biased region" description="Basic and acidic residues" evidence="5">
    <location>
        <begin position="239"/>
        <end position="264"/>
    </location>
</feature>
<feature type="compositionally biased region" description="Polar residues" evidence="5">
    <location>
        <begin position="535"/>
        <end position="613"/>
    </location>
</feature>
<dbReference type="FunFam" id="1.10.10.60:FF:000498">
    <property type="entry name" value="Transcription factor"/>
    <property type="match status" value="1"/>
</dbReference>
<dbReference type="PROSITE" id="PS50090">
    <property type="entry name" value="MYB_LIKE"/>
    <property type="match status" value="3"/>
</dbReference>
<dbReference type="Pfam" id="PF00249">
    <property type="entry name" value="Myb_DNA-binding"/>
    <property type="match status" value="2"/>
</dbReference>
<keyword evidence="3" id="KW-0804">Transcription</keyword>
<dbReference type="GO" id="GO:0001006">
    <property type="term" value="F:RNA polymerase III type 3 promoter sequence-specific DNA binding"/>
    <property type="evidence" value="ECO:0007669"/>
    <property type="project" value="TreeGrafter"/>
</dbReference>
<dbReference type="InterPro" id="IPR051575">
    <property type="entry name" value="Myb-like_DNA-bd"/>
</dbReference>
<feature type="region of interest" description="Disordered" evidence="5">
    <location>
        <begin position="535"/>
        <end position="713"/>
    </location>
</feature>
<evidence type="ECO:0000313" key="10">
    <source>
        <dbReference type="Proteomes" id="UP000501346"/>
    </source>
</evidence>
<keyword evidence="1" id="KW-0805">Transcription regulation</keyword>
<feature type="compositionally biased region" description="Polar residues" evidence="5">
    <location>
        <begin position="348"/>
        <end position="366"/>
    </location>
</feature>
<dbReference type="GO" id="GO:0019185">
    <property type="term" value="C:snRNA-activating protein complex"/>
    <property type="evidence" value="ECO:0007669"/>
    <property type="project" value="TreeGrafter"/>
</dbReference>
<feature type="region of interest" description="Disordered" evidence="5">
    <location>
        <begin position="782"/>
        <end position="811"/>
    </location>
</feature>
<feature type="compositionally biased region" description="Basic and acidic residues" evidence="5">
    <location>
        <begin position="782"/>
        <end position="794"/>
    </location>
</feature>
<keyword evidence="10" id="KW-1185">Reference proteome</keyword>
<protein>
    <submittedName>
        <fullName evidence="9">Myb-like DNA-binding protein bas1</fullName>
    </submittedName>
</protein>
<dbReference type="GO" id="GO:0042795">
    <property type="term" value="P:snRNA transcription by RNA polymerase II"/>
    <property type="evidence" value="ECO:0007669"/>
    <property type="project" value="TreeGrafter"/>
</dbReference>
<organism evidence="9 10">
    <name type="scientific">Saccharomyces pastorianus</name>
    <name type="common">Lager yeast</name>
    <name type="synonym">Saccharomyces cerevisiae x Saccharomyces eubayanus</name>
    <dbReference type="NCBI Taxonomy" id="27292"/>
    <lineage>
        <taxon>Eukaryota</taxon>
        <taxon>Fungi</taxon>
        <taxon>Dikarya</taxon>
        <taxon>Ascomycota</taxon>
        <taxon>Saccharomycotina</taxon>
        <taxon>Saccharomycetes</taxon>
        <taxon>Saccharomycetales</taxon>
        <taxon>Saccharomycetaceae</taxon>
        <taxon>Saccharomyces</taxon>
    </lineage>
</organism>
<feature type="compositionally biased region" description="Low complexity" evidence="5">
    <location>
        <begin position="265"/>
        <end position="275"/>
    </location>
</feature>
<feature type="region of interest" description="Disordered" evidence="5">
    <location>
        <begin position="348"/>
        <end position="379"/>
    </location>
</feature>
<feature type="domain" description="Myb-like" evidence="6">
    <location>
        <begin position="111"/>
        <end position="161"/>
    </location>
</feature>
<name>A0A6C1DWP0_SACPS</name>
<feature type="domain" description="Myb-like" evidence="6">
    <location>
        <begin position="34"/>
        <end position="110"/>
    </location>
</feature>
<evidence type="ECO:0000259" key="7">
    <source>
        <dbReference type="PROSITE" id="PS51293"/>
    </source>
</evidence>
<dbReference type="PANTHER" id="PTHR46621">
    <property type="entry name" value="SNRNA-ACTIVATING PROTEIN COMPLEX SUBUNIT 4"/>
    <property type="match status" value="1"/>
</dbReference>
<dbReference type="CDD" id="cd00167">
    <property type="entry name" value="SANT"/>
    <property type="match status" value="2"/>
</dbReference>